<dbReference type="InterPro" id="IPR043504">
    <property type="entry name" value="Peptidase_S1_PA_chymotrypsin"/>
</dbReference>
<dbReference type="Gene3D" id="2.40.10.10">
    <property type="entry name" value="Trypsin-like serine proteases"/>
    <property type="match status" value="1"/>
</dbReference>
<evidence type="ECO:0000256" key="2">
    <source>
        <dbReference type="ARBA" id="ARBA00023157"/>
    </source>
</evidence>
<dbReference type="InterPro" id="IPR001314">
    <property type="entry name" value="Peptidase_S1A"/>
</dbReference>
<organism evidence="5 6">
    <name type="scientific">Pilimelia columellifera subsp. columellifera</name>
    <dbReference type="NCBI Taxonomy" id="706583"/>
    <lineage>
        <taxon>Bacteria</taxon>
        <taxon>Bacillati</taxon>
        <taxon>Actinomycetota</taxon>
        <taxon>Actinomycetes</taxon>
        <taxon>Micromonosporales</taxon>
        <taxon>Micromonosporaceae</taxon>
        <taxon>Pilimelia</taxon>
    </lineage>
</organism>
<dbReference type="Pfam" id="PF00089">
    <property type="entry name" value="Trypsin"/>
    <property type="match status" value="1"/>
</dbReference>
<dbReference type="PROSITE" id="PS50240">
    <property type="entry name" value="TRYPSIN_DOM"/>
    <property type="match status" value="1"/>
</dbReference>
<evidence type="ECO:0000313" key="6">
    <source>
        <dbReference type="Proteomes" id="UP001499978"/>
    </source>
</evidence>
<name>A0ABN3N016_9ACTN</name>
<evidence type="ECO:0000256" key="3">
    <source>
        <dbReference type="SAM" id="SignalP"/>
    </source>
</evidence>
<reference evidence="5 6" key="1">
    <citation type="journal article" date="2019" name="Int. J. Syst. Evol. Microbiol.">
        <title>The Global Catalogue of Microorganisms (GCM) 10K type strain sequencing project: providing services to taxonomists for standard genome sequencing and annotation.</title>
        <authorList>
            <consortium name="The Broad Institute Genomics Platform"/>
            <consortium name="The Broad Institute Genome Sequencing Center for Infectious Disease"/>
            <person name="Wu L."/>
            <person name="Ma J."/>
        </authorList>
    </citation>
    <scope>NUCLEOTIDE SEQUENCE [LARGE SCALE GENOMIC DNA]</scope>
    <source>
        <strain evidence="5 6">JCM 3367</strain>
    </source>
</reference>
<keyword evidence="6" id="KW-1185">Reference proteome</keyword>
<dbReference type="InterPro" id="IPR050430">
    <property type="entry name" value="Peptidase_S1"/>
</dbReference>
<evidence type="ECO:0000259" key="4">
    <source>
        <dbReference type="PROSITE" id="PS50240"/>
    </source>
</evidence>
<protein>
    <submittedName>
        <fullName evidence="5">Trypsin-like serine protease</fullName>
    </submittedName>
</protein>
<dbReference type="InterPro" id="IPR001254">
    <property type="entry name" value="Trypsin_dom"/>
</dbReference>
<accession>A0ABN3N016</accession>
<dbReference type="RefSeq" id="WP_344166953.1">
    <property type="nucleotide sequence ID" value="NZ_BAAARY010000001.1"/>
</dbReference>
<evidence type="ECO:0000256" key="1">
    <source>
        <dbReference type="ARBA" id="ARBA00007664"/>
    </source>
</evidence>
<comment type="similarity">
    <text evidence="1">Belongs to the peptidase S1 family.</text>
</comment>
<comment type="caution">
    <text evidence="5">The sequence shown here is derived from an EMBL/GenBank/DDBJ whole genome shotgun (WGS) entry which is preliminary data.</text>
</comment>
<dbReference type="SUPFAM" id="SSF50494">
    <property type="entry name" value="Trypsin-like serine proteases"/>
    <property type="match status" value="1"/>
</dbReference>
<dbReference type="PANTHER" id="PTHR24276:SF91">
    <property type="entry name" value="AT26814P-RELATED"/>
    <property type="match status" value="1"/>
</dbReference>
<dbReference type="SMART" id="SM00020">
    <property type="entry name" value="Tryp_SPc"/>
    <property type="match status" value="1"/>
</dbReference>
<sequence>MNRKHSAVAVAVLAALSIPAPAQAVPDPHSGGERIVDGKVTESAPWAAQFYRGNGSSGGPSCSASVIAVDWVLVADHCLTYGHSGKVFSVKVGSLKRGEGTAYQVERYLSKYDVTLLKLATPIQDPVIAPLADAIPAKGSQVEIYGWGKTCIVSAQCPPSPVLKQATLRVDGTTRDHKGGPALQLTHVTGNASNGDSGGPAWFDGKVVGVASTAGARNAQYSSVAVAGTREWIRTNAGV</sequence>
<dbReference type="PRINTS" id="PR00722">
    <property type="entry name" value="CHYMOTRYPSIN"/>
</dbReference>
<feature type="signal peptide" evidence="3">
    <location>
        <begin position="1"/>
        <end position="24"/>
    </location>
</feature>
<dbReference type="Proteomes" id="UP001499978">
    <property type="component" value="Unassembled WGS sequence"/>
</dbReference>
<dbReference type="InterPro" id="IPR009003">
    <property type="entry name" value="Peptidase_S1_PA"/>
</dbReference>
<keyword evidence="3" id="KW-0732">Signal</keyword>
<gene>
    <name evidence="5" type="ORF">GCM10010201_02790</name>
</gene>
<feature type="domain" description="Peptidase S1" evidence="4">
    <location>
        <begin position="35"/>
        <end position="238"/>
    </location>
</feature>
<proteinExistence type="inferred from homology"/>
<keyword evidence="2" id="KW-1015">Disulfide bond</keyword>
<evidence type="ECO:0000313" key="5">
    <source>
        <dbReference type="EMBL" id="GAA2511335.1"/>
    </source>
</evidence>
<feature type="chain" id="PRO_5047282512" evidence="3">
    <location>
        <begin position="25"/>
        <end position="239"/>
    </location>
</feature>
<dbReference type="PANTHER" id="PTHR24276">
    <property type="entry name" value="POLYSERASE-RELATED"/>
    <property type="match status" value="1"/>
</dbReference>
<dbReference type="EMBL" id="BAAARY010000001">
    <property type="protein sequence ID" value="GAA2511335.1"/>
    <property type="molecule type" value="Genomic_DNA"/>
</dbReference>